<dbReference type="AlphaFoldDB" id="A0AAV4SY49"/>
<sequence length="119" mass="13627">MEFYVCPWGSLLSPHSSNTLQCLKTSYVEGQKRNKDLDTKKAFLTPVAHHRSLDAIMRKRPIDPWAHTCSQLSVPPLPSNGPVRLGFLFWVLRKSEDAFSLNSALTIFIDLFQLFVEDY</sequence>
<keyword evidence="2" id="KW-1185">Reference proteome</keyword>
<organism evidence="1 2">
    <name type="scientific">Caerostris darwini</name>
    <dbReference type="NCBI Taxonomy" id="1538125"/>
    <lineage>
        <taxon>Eukaryota</taxon>
        <taxon>Metazoa</taxon>
        <taxon>Ecdysozoa</taxon>
        <taxon>Arthropoda</taxon>
        <taxon>Chelicerata</taxon>
        <taxon>Arachnida</taxon>
        <taxon>Araneae</taxon>
        <taxon>Araneomorphae</taxon>
        <taxon>Entelegynae</taxon>
        <taxon>Araneoidea</taxon>
        <taxon>Araneidae</taxon>
        <taxon>Caerostris</taxon>
    </lineage>
</organism>
<dbReference type="Proteomes" id="UP001054837">
    <property type="component" value="Unassembled WGS sequence"/>
</dbReference>
<protein>
    <submittedName>
        <fullName evidence="1">Uncharacterized protein</fullName>
    </submittedName>
</protein>
<evidence type="ECO:0000313" key="1">
    <source>
        <dbReference type="EMBL" id="GIY37400.1"/>
    </source>
</evidence>
<dbReference type="EMBL" id="BPLQ01008447">
    <property type="protein sequence ID" value="GIY37400.1"/>
    <property type="molecule type" value="Genomic_DNA"/>
</dbReference>
<reference evidence="1 2" key="1">
    <citation type="submission" date="2021-06" db="EMBL/GenBank/DDBJ databases">
        <title>Caerostris darwini draft genome.</title>
        <authorList>
            <person name="Kono N."/>
            <person name="Arakawa K."/>
        </authorList>
    </citation>
    <scope>NUCLEOTIDE SEQUENCE [LARGE SCALE GENOMIC DNA]</scope>
</reference>
<name>A0AAV4SY49_9ARAC</name>
<gene>
    <name evidence="1" type="ORF">CDAR_243041</name>
</gene>
<comment type="caution">
    <text evidence="1">The sequence shown here is derived from an EMBL/GenBank/DDBJ whole genome shotgun (WGS) entry which is preliminary data.</text>
</comment>
<accession>A0AAV4SY49</accession>
<proteinExistence type="predicted"/>
<evidence type="ECO:0000313" key="2">
    <source>
        <dbReference type="Proteomes" id="UP001054837"/>
    </source>
</evidence>